<protein>
    <submittedName>
        <fullName evidence="1">Uncharacterized protein</fullName>
    </submittedName>
</protein>
<name>A0A6M3L2H9_9ZZZZ</name>
<dbReference type="EMBL" id="MT142783">
    <property type="protein sequence ID" value="QJA88500.1"/>
    <property type="molecule type" value="Genomic_DNA"/>
</dbReference>
<proteinExistence type="predicted"/>
<organism evidence="1">
    <name type="scientific">viral metagenome</name>
    <dbReference type="NCBI Taxonomy" id="1070528"/>
    <lineage>
        <taxon>unclassified sequences</taxon>
        <taxon>metagenomes</taxon>
        <taxon>organismal metagenomes</taxon>
    </lineage>
</organism>
<reference evidence="1" key="1">
    <citation type="submission" date="2020-03" db="EMBL/GenBank/DDBJ databases">
        <title>The deep terrestrial virosphere.</title>
        <authorList>
            <person name="Holmfeldt K."/>
            <person name="Nilsson E."/>
            <person name="Simone D."/>
            <person name="Lopez-Fernandez M."/>
            <person name="Wu X."/>
            <person name="de Brujin I."/>
            <person name="Lundin D."/>
            <person name="Andersson A."/>
            <person name="Bertilsson S."/>
            <person name="Dopson M."/>
        </authorList>
    </citation>
    <scope>NUCLEOTIDE SEQUENCE</scope>
    <source>
        <strain evidence="1">MM415B02752</strain>
    </source>
</reference>
<evidence type="ECO:0000313" key="1">
    <source>
        <dbReference type="EMBL" id="QJA88500.1"/>
    </source>
</evidence>
<gene>
    <name evidence="1" type="ORF">MM415B02752_0007</name>
</gene>
<sequence>MATNLIYQKPETTITFQDSSGDAAITLANLAAGAGRVSAQYDRGAGSKAMRLKWEAAMKAGATVVVGAVYRIYATAGTVNTYADYLADAGIATETMFSNFWLIGHVVCSIVTSGTVFYGNGVIEMPGRYVNVGLWNATGAILTNTANVNWIKLTPFPDEIQAAA</sequence>
<accession>A0A6M3L2H9</accession>
<dbReference type="AlphaFoldDB" id="A0A6M3L2H9"/>